<dbReference type="Proteomes" id="UP000757232">
    <property type="component" value="Unassembled WGS sequence"/>
</dbReference>
<comment type="caution">
    <text evidence="5">The sequence shown here is derived from an EMBL/GenBank/DDBJ whole genome shotgun (WGS) entry which is preliminary data.</text>
</comment>
<accession>A0A9Q5HQR9</accession>
<dbReference type="GO" id="GO:0006383">
    <property type="term" value="P:transcription by RNA polymerase III"/>
    <property type="evidence" value="ECO:0007669"/>
    <property type="project" value="TreeGrafter"/>
</dbReference>
<evidence type="ECO:0000313" key="5">
    <source>
        <dbReference type="EMBL" id="OCB84204.1"/>
    </source>
</evidence>
<feature type="compositionally biased region" description="Acidic residues" evidence="4">
    <location>
        <begin position="41"/>
        <end position="50"/>
    </location>
</feature>
<evidence type="ECO:0000256" key="1">
    <source>
        <dbReference type="ARBA" id="ARBA00004123"/>
    </source>
</evidence>
<name>A0A9Q5HQR9_SANBA</name>
<dbReference type="GO" id="GO:0000127">
    <property type="term" value="C:transcription factor TFIIIC complex"/>
    <property type="evidence" value="ECO:0007669"/>
    <property type="project" value="TreeGrafter"/>
</dbReference>
<dbReference type="SMART" id="SM00320">
    <property type="entry name" value="WD40"/>
    <property type="match status" value="4"/>
</dbReference>
<feature type="region of interest" description="Disordered" evidence="4">
    <location>
        <begin position="1"/>
        <end position="120"/>
    </location>
</feature>
<dbReference type="InterPro" id="IPR001680">
    <property type="entry name" value="WD40_rpt"/>
</dbReference>
<dbReference type="PANTHER" id="PTHR15052">
    <property type="entry name" value="RNA POLYMERASE III TRANSCRIPTION INITIATION FACTOR COMPLEX SUBUNIT"/>
    <property type="match status" value="1"/>
</dbReference>
<dbReference type="EMBL" id="LNZH02000216">
    <property type="protein sequence ID" value="OCB84204.1"/>
    <property type="molecule type" value="Genomic_DNA"/>
</dbReference>
<dbReference type="InterPro" id="IPR015943">
    <property type="entry name" value="WD40/YVTN_repeat-like_dom_sf"/>
</dbReference>
<evidence type="ECO:0000313" key="6">
    <source>
        <dbReference type="Proteomes" id="UP000757232"/>
    </source>
</evidence>
<dbReference type="PANTHER" id="PTHR15052:SF2">
    <property type="entry name" value="GENERAL TRANSCRIPTION FACTOR 3C POLYPEPTIDE 2"/>
    <property type="match status" value="1"/>
</dbReference>
<dbReference type="SUPFAM" id="SSF50978">
    <property type="entry name" value="WD40 repeat-like"/>
    <property type="match status" value="1"/>
</dbReference>
<reference evidence="5" key="1">
    <citation type="submission" date="2016-06" db="EMBL/GenBank/DDBJ databases">
        <title>Draft Genome sequence of the fungus Inonotus baumii.</title>
        <authorList>
            <person name="Zhu H."/>
            <person name="Lin W."/>
        </authorList>
    </citation>
    <scope>NUCLEOTIDE SEQUENCE</scope>
    <source>
        <strain evidence="5">821</strain>
    </source>
</reference>
<evidence type="ECO:0000256" key="2">
    <source>
        <dbReference type="ARBA" id="ARBA00023163"/>
    </source>
</evidence>
<gene>
    <name evidence="5" type="ORF">A7U60_g8880</name>
</gene>
<dbReference type="InterPro" id="IPR052416">
    <property type="entry name" value="GTF3C_component"/>
</dbReference>
<keyword evidence="2" id="KW-0804">Transcription</keyword>
<dbReference type="InterPro" id="IPR036322">
    <property type="entry name" value="WD40_repeat_dom_sf"/>
</dbReference>
<keyword evidence="3" id="KW-0539">Nucleus</keyword>
<dbReference type="OrthoDB" id="4703at2759"/>
<comment type="subcellular location">
    <subcellularLocation>
        <location evidence="1">Nucleus</location>
    </subcellularLocation>
</comment>
<dbReference type="GO" id="GO:0005634">
    <property type="term" value="C:nucleus"/>
    <property type="evidence" value="ECO:0007669"/>
    <property type="project" value="UniProtKB-SubCell"/>
</dbReference>
<sequence length="768" mass="84799">MARSLRPRKERPRYASLMDSGDEDIPEEDGASNDDFQPSNDQDEVDEPMDISDVPASQASEVPPSQIKPPVTKFLQPKKKSGKGTLRKEPSVSVSLPRTATGPSSNRPQNAPSTGGIDHRQRAGPLFLRSARVERLVHPPAPFKASATTPTSCWNFNKSIAEKIIRAHAYNICRGPIWELLEDRSWWKESLVVEEGTNETEATRRPRVYESVKVDTPSAIINEQQAQTYLPRQDELSNEPSHTSVKCYFGPPSKNTMKELNMFDCFEISDDPSGAKAHVFFAGGPVWCLDWCPIYAEDHVYRSFKQYIAVAPLPSKSYSPFIGRKCRIPSSACIQIWSYASESPRQRTSDKGKGKAGSDDADSDFGKMACELLLCIDCGTAQEIKWCPLPSHDSWADLQPGGVRKLGLLAGTFEDGSLSIFSVPDPEDLGCASETWPQFVKVQPILRIELEETCMWTLDWANSELIAVGCTNGSIAVYNIREALSDPKEDILPTHYFSIHQSAVRSIRWISVPTASANGNLNFHQSPSMIASGGYDGCEMIVDIRDGYGNILNRTRDVVLSVTYSRFSEGIVSIDLDNTVMTYSLAPNIFGRGNVVMEAGGPIWSLNTSDYHPFLALGSADGSALVTNMLRPTRRTANTPFLYHKIFQMDYNRTTGEYRMLDQFLPHEIPDRSGASAAKKGKKQAAEPFRTGIQGTGAWSPEVSVTRVSWNNGTGLARAPLLASATASGICRIDWLLGHFQDDRVLYGSIESIRNEIDTGAGLDEEES</sequence>
<evidence type="ECO:0000256" key="4">
    <source>
        <dbReference type="SAM" id="MobiDB-lite"/>
    </source>
</evidence>
<proteinExistence type="predicted"/>
<keyword evidence="6" id="KW-1185">Reference proteome</keyword>
<feature type="compositionally biased region" description="Acidic residues" evidence="4">
    <location>
        <begin position="20"/>
        <end position="32"/>
    </location>
</feature>
<evidence type="ECO:0000256" key="3">
    <source>
        <dbReference type="ARBA" id="ARBA00023242"/>
    </source>
</evidence>
<evidence type="ECO:0008006" key="7">
    <source>
        <dbReference type="Google" id="ProtNLM"/>
    </source>
</evidence>
<dbReference type="AlphaFoldDB" id="A0A9Q5HQR9"/>
<feature type="compositionally biased region" description="Polar residues" evidence="4">
    <location>
        <begin position="92"/>
        <end position="113"/>
    </location>
</feature>
<protein>
    <recommendedName>
        <fullName evidence="7">Transcription factor tau subunit sfc6</fullName>
    </recommendedName>
</protein>
<feature type="compositionally biased region" description="Basic residues" evidence="4">
    <location>
        <begin position="1"/>
        <end position="11"/>
    </location>
</feature>
<dbReference type="Gene3D" id="2.130.10.10">
    <property type="entry name" value="YVTN repeat-like/Quinoprotein amine dehydrogenase"/>
    <property type="match status" value="1"/>
</dbReference>
<organism evidence="5 6">
    <name type="scientific">Sanghuangporus baumii</name>
    <name type="common">Phellinus baumii</name>
    <dbReference type="NCBI Taxonomy" id="108892"/>
    <lineage>
        <taxon>Eukaryota</taxon>
        <taxon>Fungi</taxon>
        <taxon>Dikarya</taxon>
        <taxon>Basidiomycota</taxon>
        <taxon>Agaricomycotina</taxon>
        <taxon>Agaricomycetes</taxon>
        <taxon>Hymenochaetales</taxon>
        <taxon>Hymenochaetaceae</taxon>
        <taxon>Sanghuangporus</taxon>
    </lineage>
</organism>